<organism evidence="1 2">
    <name type="scientific">Vreelandella azerica</name>
    <dbReference type="NCBI Taxonomy" id="2732867"/>
    <lineage>
        <taxon>Bacteria</taxon>
        <taxon>Pseudomonadati</taxon>
        <taxon>Pseudomonadota</taxon>
        <taxon>Gammaproteobacteria</taxon>
        <taxon>Oceanospirillales</taxon>
        <taxon>Halomonadaceae</taxon>
        <taxon>Vreelandella</taxon>
    </lineage>
</organism>
<evidence type="ECO:0000313" key="1">
    <source>
        <dbReference type="EMBL" id="NOG32012.1"/>
    </source>
</evidence>
<dbReference type="Proteomes" id="UP000588806">
    <property type="component" value="Unassembled WGS sequence"/>
</dbReference>
<dbReference type="EMBL" id="JABFHI010000003">
    <property type="protein sequence ID" value="NOG32012.1"/>
    <property type="molecule type" value="Genomic_DNA"/>
</dbReference>
<comment type="caution">
    <text evidence="1">The sequence shown here is derived from an EMBL/GenBank/DDBJ whole genome shotgun (WGS) entry which is preliminary data.</text>
</comment>
<name>A0A7Y3TXG5_9GAMM</name>
<dbReference type="RefSeq" id="WP_171702462.1">
    <property type="nucleotide sequence ID" value="NZ_JABFHI010000003.1"/>
</dbReference>
<accession>A0A7Y3TXG5</accession>
<reference evidence="1 2" key="2">
    <citation type="submission" date="2020-06" db="EMBL/GenBank/DDBJ databases">
        <title>Halomonas songnenensis sp. nov., a moderately halophilic bacterium isolated from saline and alkaline soils.</title>
        <authorList>
            <person name="Jiang J."/>
            <person name="Pan Y."/>
        </authorList>
    </citation>
    <scope>NUCLEOTIDE SEQUENCE [LARGE SCALE GENOMIC DNA]</scope>
    <source>
        <strain evidence="1 2">TBZ9</strain>
    </source>
</reference>
<dbReference type="InterPro" id="IPR009858">
    <property type="entry name" value="DUF1415"/>
</dbReference>
<dbReference type="Pfam" id="PF07209">
    <property type="entry name" value="DUF1415"/>
    <property type="match status" value="1"/>
</dbReference>
<proteinExistence type="predicted"/>
<dbReference type="AlphaFoldDB" id="A0A7Y3TXG5"/>
<gene>
    <name evidence="1" type="ORF">HLB35_10040</name>
</gene>
<keyword evidence="2" id="KW-1185">Reference proteome</keyword>
<evidence type="ECO:0000313" key="2">
    <source>
        <dbReference type="Proteomes" id="UP000588806"/>
    </source>
</evidence>
<reference evidence="1 2" key="1">
    <citation type="submission" date="2020-05" db="EMBL/GenBank/DDBJ databases">
        <authorList>
            <person name="Ruan W."/>
            <person name="Jeon C.O."/>
            <person name="Chun B.H."/>
        </authorList>
    </citation>
    <scope>NUCLEOTIDE SEQUENCE [LARGE SCALE GENOMIC DNA]</scope>
    <source>
        <strain evidence="1 2">TBZ9</strain>
    </source>
</reference>
<sequence>MQSSDEEVIRHTRHWVSDVIVAMNICPFAKRELARDSIRVAVSRVKKLALALEELMKEIQWLDEHPATETTLLVFPTLFKDFEHYLDFVELADSLLVDQGYEGTYQLASFHPDYCFAEADPDDASNYTNRSPYPMVHLLREASLTQAIEYYGDTQQIPENNIAKMNQIGAAEAQRRLAACFDNLP</sequence>
<protein>
    <submittedName>
        <fullName evidence="1">DUF1415 domain-containing protein</fullName>
    </submittedName>
</protein>